<evidence type="ECO:0000313" key="14">
    <source>
        <dbReference type="Proteomes" id="UP001152759"/>
    </source>
</evidence>
<feature type="signal peptide" evidence="10">
    <location>
        <begin position="1"/>
        <end position="21"/>
    </location>
</feature>
<feature type="domain" description="Putative ionotropic receptor ligand binding" evidence="12">
    <location>
        <begin position="117"/>
        <end position="191"/>
    </location>
</feature>
<keyword evidence="4 9" id="KW-0812">Transmembrane</keyword>
<gene>
    <name evidence="13" type="ORF">BEMITA_LOCUS8188</name>
</gene>
<dbReference type="GO" id="GO:0015276">
    <property type="term" value="F:ligand-gated monoatomic ion channel activity"/>
    <property type="evidence" value="ECO:0007669"/>
    <property type="project" value="InterPro"/>
</dbReference>
<evidence type="ECO:0000256" key="10">
    <source>
        <dbReference type="SAM" id="SignalP"/>
    </source>
</evidence>
<evidence type="ECO:0000313" key="13">
    <source>
        <dbReference type="EMBL" id="CAH0389350.1"/>
    </source>
</evidence>
<dbReference type="PANTHER" id="PTHR42643">
    <property type="entry name" value="IONOTROPIC RECEPTOR 20A-RELATED"/>
    <property type="match status" value="1"/>
</dbReference>
<evidence type="ECO:0000256" key="7">
    <source>
        <dbReference type="ARBA" id="ARBA00023170"/>
    </source>
</evidence>
<dbReference type="InterPro" id="IPR056198">
    <property type="entry name" value="LBD_receptor"/>
</dbReference>
<keyword evidence="14" id="KW-1185">Reference proteome</keyword>
<dbReference type="PANTHER" id="PTHR42643:SF24">
    <property type="entry name" value="IONOTROPIC RECEPTOR 60A"/>
    <property type="match status" value="1"/>
</dbReference>
<protein>
    <recommendedName>
        <fullName evidence="15">Ionotropic receptor</fullName>
    </recommendedName>
</protein>
<dbReference type="SUPFAM" id="SSF53850">
    <property type="entry name" value="Periplasmic binding protein-like II"/>
    <property type="match status" value="1"/>
</dbReference>
<comment type="similarity">
    <text evidence="2">Belongs to the glutamate-gated ion channel (TC 1.A.10.1) family.</text>
</comment>
<keyword evidence="10" id="KW-0732">Signal</keyword>
<evidence type="ECO:0000256" key="1">
    <source>
        <dbReference type="ARBA" id="ARBA00004651"/>
    </source>
</evidence>
<evidence type="ECO:0000259" key="11">
    <source>
        <dbReference type="Pfam" id="PF00060"/>
    </source>
</evidence>
<reference evidence="13" key="1">
    <citation type="submission" date="2021-12" db="EMBL/GenBank/DDBJ databases">
        <authorList>
            <person name="King R."/>
        </authorList>
    </citation>
    <scope>NUCLEOTIDE SEQUENCE</scope>
</reference>
<comment type="subcellular location">
    <subcellularLocation>
        <location evidence="1">Cell membrane</location>
        <topology evidence="1">Multi-pass membrane protein</topology>
    </subcellularLocation>
</comment>
<keyword evidence="7" id="KW-0675">Receptor</keyword>
<evidence type="ECO:0000256" key="8">
    <source>
        <dbReference type="ARBA" id="ARBA00023180"/>
    </source>
</evidence>
<evidence type="ECO:0000256" key="4">
    <source>
        <dbReference type="ARBA" id="ARBA00022692"/>
    </source>
</evidence>
<dbReference type="KEGG" id="btab:109042480"/>
<feature type="transmembrane region" description="Helical" evidence="9">
    <location>
        <begin position="587"/>
        <end position="606"/>
    </location>
</feature>
<evidence type="ECO:0000256" key="5">
    <source>
        <dbReference type="ARBA" id="ARBA00022989"/>
    </source>
</evidence>
<keyword evidence="3" id="KW-1003">Cell membrane</keyword>
<evidence type="ECO:0000259" key="12">
    <source>
        <dbReference type="Pfam" id="PF24061"/>
    </source>
</evidence>
<feature type="transmembrane region" description="Helical" evidence="9">
    <location>
        <begin position="338"/>
        <end position="360"/>
    </location>
</feature>
<evidence type="ECO:0000256" key="2">
    <source>
        <dbReference type="ARBA" id="ARBA00008685"/>
    </source>
</evidence>
<accession>A0A9P0F5X8</accession>
<evidence type="ECO:0008006" key="15">
    <source>
        <dbReference type="Google" id="ProtNLM"/>
    </source>
</evidence>
<evidence type="ECO:0000256" key="3">
    <source>
        <dbReference type="ARBA" id="ARBA00022475"/>
    </source>
</evidence>
<dbReference type="Proteomes" id="UP001152759">
    <property type="component" value="Chromosome 4"/>
</dbReference>
<name>A0A9P0F5X8_BEMTA</name>
<dbReference type="GO" id="GO:0005886">
    <property type="term" value="C:plasma membrane"/>
    <property type="evidence" value="ECO:0007669"/>
    <property type="project" value="UniProtKB-SubCell"/>
</dbReference>
<proteinExistence type="inferred from homology"/>
<feature type="domain" description="Ionotropic glutamate receptor C-terminal" evidence="11">
    <location>
        <begin position="336"/>
        <end position="566"/>
    </location>
</feature>
<dbReference type="Pfam" id="PF00060">
    <property type="entry name" value="Lig_chan"/>
    <property type="match status" value="1"/>
</dbReference>
<dbReference type="InterPro" id="IPR001320">
    <property type="entry name" value="Iontro_rcpt_C"/>
</dbReference>
<dbReference type="AlphaFoldDB" id="A0A9P0F5X8"/>
<dbReference type="Gene3D" id="1.10.287.70">
    <property type="match status" value="1"/>
</dbReference>
<keyword evidence="8" id="KW-0325">Glycoprotein</keyword>
<keyword evidence="6 9" id="KW-0472">Membrane</keyword>
<dbReference type="InterPro" id="IPR052192">
    <property type="entry name" value="Insect_Ionotropic_Sensory_Rcpt"/>
</dbReference>
<dbReference type="GO" id="GO:0050906">
    <property type="term" value="P:detection of stimulus involved in sensory perception"/>
    <property type="evidence" value="ECO:0007669"/>
    <property type="project" value="UniProtKB-ARBA"/>
</dbReference>
<feature type="chain" id="PRO_5040307504" description="Ionotropic receptor" evidence="10">
    <location>
        <begin position="22"/>
        <end position="646"/>
    </location>
</feature>
<organism evidence="13 14">
    <name type="scientific">Bemisia tabaci</name>
    <name type="common">Sweetpotato whitefly</name>
    <name type="synonym">Aleurodes tabaci</name>
    <dbReference type="NCBI Taxonomy" id="7038"/>
    <lineage>
        <taxon>Eukaryota</taxon>
        <taxon>Metazoa</taxon>
        <taxon>Ecdysozoa</taxon>
        <taxon>Arthropoda</taxon>
        <taxon>Hexapoda</taxon>
        <taxon>Insecta</taxon>
        <taxon>Pterygota</taxon>
        <taxon>Neoptera</taxon>
        <taxon>Paraneoptera</taxon>
        <taxon>Hemiptera</taxon>
        <taxon>Sternorrhyncha</taxon>
        <taxon>Aleyrodoidea</taxon>
        <taxon>Aleyrodidae</taxon>
        <taxon>Aleyrodinae</taxon>
        <taxon>Bemisia</taxon>
    </lineage>
</organism>
<evidence type="ECO:0000256" key="9">
    <source>
        <dbReference type="SAM" id="Phobius"/>
    </source>
</evidence>
<dbReference type="EMBL" id="OU963865">
    <property type="protein sequence ID" value="CAH0389350.1"/>
    <property type="molecule type" value="Genomic_DNA"/>
</dbReference>
<dbReference type="Pfam" id="PF24061">
    <property type="entry name" value="LBD_receptor"/>
    <property type="match status" value="1"/>
</dbReference>
<sequence length="646" mass="74350">MLLKILALGVLVIGLTQYVAPLGDLHLNLTTRNTEMLRSIADTTEDYAGRHTVILLRREFIASTIADNIINSLTNPMMIIDEEKIPAMRKFVILLPQKNFNYTNLMPSLNHGKMSVYLAVFQHPDFDEETITDLFEEFWSVRIFSVLALWESGENKSIGLYTYKPFSKFHCWNRGQLILLDTWDPVKGSMSKGRKFSFDFKNFYGCDIRCLGITRPPDNIMIRQDDGSWTSDGVGGKVLEIVAKKLNFNPVISVINNNVSEEYGWYFTEGPGELISKALIEEQYDLAYGWFSEAEYGYHGVERTQKTSIDCFGWAVPYRAGPKPDSWSNYVREFSMPVWLMVFISVVGATLTLYFVPALMRAKTDGRFRNVWYSLMYTISTLIEQPHHEKIQASSLRIFISNWLWFGLVITTAYKAMLGSYMAVPLLGPEFMTTEDVIYSKLHVGGGQETLRLLNHIAVRSARTRVLLQRYETLKPQDFGLVTQRIVRDRDFAVFGVKRFIYHYSIPEAKRLRVRIPVRFIPGCLLRPHTTQFMLKKNSYLRNPINRILLRLVESGIIEKWVVHLGRNVVLTVERIKGRSLKLSRCYAPFVLLFIGICISYAVLNAEITMAKKKQKAKEENSMLFIKRDLGNHESGLPHPIYPYLP</sequence>
<evidence type="ECO:0000256" key="6">
    <source>
        <dbReference type="ARBA" id="ARBA00023136"/>
    </source>
</evidence>
<keyword evidence="5 9" id="KW-1133">Transmembrane helix</keyword>
<feature type="transmembrane region" description="Helical" evidence="9">
    <location>
        <begin position="403"/>
        <end position="424"/>
    </location>
</feature>